<evidence type="ECO:0000256" key="2">
    <source>
        <dbReference type="ARBA" id="ARBA00022679"/>
    </source>
</evidence>
<evidence type="ECO:0000259" key="3">
    <source>
        <dbReference type="Pfam" id="PF00534"/>
    </source>
</evidence>
<keyword evidence="1" id="KW-0328">Glycosyltransferase</keyword>
<name>A0A346XW07_9ACTN</name>
<dbReference type="Gene3D" id="3.40.50.2000">
    <property type="entry name" value="Glycogen Phosphorylase B"/>
    <property type="match status" value="2"/>
</dbReference>
<dbReference type="EMBL" id="CP031165">
    <property type="protein sequence ID" value="AXV06404.1"/>
    <property type="molecule type" value="Genomic_DNA"/>
</dbReference>
<dbReference type="PANTHER" id="PTHR12526:SF636">
    <property type="entry name" value="BLL3647 PROTEIN"/>
    <property type="match status" value="1"/>
</dbReference>
<dbReference type="Pfam" id="PF13439">
    <property type="entry name" value="Glyco_transf_4"/>
    <property type="match status" value="1"/>
</dbReference>
<proteinExistence type="predicted"/>
<dbReference type="PANTHER" id="PTHR12526">
    <property type="entry name" value="GLYCOSYLTRANSFERASE"/>
    <property type="match status" value="1"/>
</dbReference>
<dbReference type="InterPro" id="IPR001296">
    <property type="entry name" value="Glyco_trans_1"/>
</dbReference>
<evidence type="ECO:0000259" key="4">
    <source>
        <dbReference type="Pfam" id="PF13439"/>
    </source>
</evidence>
<dbReference type="AlphaFoldDB" id="A0A346XW07"/>
<protein>
    <submittedName>
        <fullName evidence="5">Glycosyl transferase</fullName>
    </submittedName>
</protein>
<evidence type="ECO:0000313" key="5">
    <source>
        <dbReference type="EMBL" id="AXV06404.1"/>
    </source>
</evidence>
<dbReference type="Proteomes" id="UP000264006">
    <property type="component" value="Chromosome"/>
</dbReference>
<gene>
    <name evidence="5" type="ORF">DVS28_a1713</name>
</gene>
<dbReference type="Pfam" id="PF00534">
    <property type="entry name" value="Glycos_transf_1"/>
    <property type="match status" value="1"/>
</dbReference>
<dbReference type="SUPFAM" id="SSF53756">
    <property type="entry name" value="UDP-Glycosyltransferase/glycogen phosphorylase"/>
    <property type="match status" value="1"/>
</dbReference>
<dbReference type="GO" id="GO:0016757">
    <property type="term" value="F:glycosyltransferase activity"/>
    <property type="evidence" value="ECO:0007669"/>
    <property type="project" value="UniProtKB-KW"/>
</dbReference>
<organism evidence="5 6">
    <name type="scientific">Euzebya pacifica</name>
    <dbReference type="NCBI Taxonomy" id="1608957"/>
    <lineage>
        <taxon>Bacteria</taxon>
        <taxon>Bacillati</taxon>
        <taxon>Actinomycetota</taxon>
        <taxon>Nitriliruptoria</taxon>
        <taxon>Euzebyales</taxon>
    </lineage>
</organism>
<dbReference type="OrthoDB" id="5136778at2"/>
<dbReference type="InterPro" id="IPR028098">
    <property type="entry name" value="Glyco_trans_4-like_N"/>
</dbReference>
<sequence length="381" mass="39908">MTRRIRVVQVIARLNVGGPAALVLAVAGGLDPDRYESVVLHGEVDEGEADWRDIRDGSSLGRPVAGLGRAVRAGDDARAMAVLVRELRRLRPDVVHTHTAKAGALGRTAARLATRNGRRPRIVHTFHGHVLHGYFRPTVRRGIVTVERQLARGTDRIITVGSPVRDDLLAAGIGRPEQYAVVPPGVDPLPTVPAAEARRSLGVPDGRPVVAFVGRLTRIKRPDRAVDAMRAVREAGIDAHLVVAGDGDLRHTTERRAAVLGDAVTFLGWTSDIGRVLSAADVIVLTSDNEGMPVTLVEAAHAGVPAVATDVGGVAEVVADGATGLVVAPTAAAVGEGLVGLIGDPERRGRMGAAATADAARRFTTASMVGAHTAIYEEVLS</sequence>
<evidence type="ECO:0000313" key="6">
    <source>
        <dbReference type="Proteomes" id="UP000264006"/>
    </source>
</evidence>
<keyword evidence="6" id="KW-1185">Reference proteome</keyword>
<dbReference type="RefSeq" id="WP_114591059.1">
    <property type="nucleotide sequence ID" value="NZ_CP031165.1"/>
</dbReference>
<keyword evidence="2 5" id="KW-0808">Transferase</keyword>
<reference evidence="5 6" key="1">
    <citation type="submission" date="2018-09" db="EMBL/GenBank/DDBJ databases">
        <title>Complete genome sequence of Euzebya sp. DY32-46 isolated from seawater of Pacific Ocean.</title>
        <authorList>
            <person name="Xu L."/>
            <person name="Wu Y.-H."/>
            <person name="Xu X.-W."/>
        </authorList>
    </citation>
    <scope>NUCLEOTIDE SEQUENCE [LARGE SCALE GENOMIC DNA]</scope>
    <source>
        <strain evidence="5 6">DY32-46</strain>
    </source>
</reference>
<evidence type="ECO:0000256" key="1">
    <source>
        <dbReference type="ARBA" id="ARBA00022676"/>
    </source>
</evidence>
<dbReference type="KEGG" id="euz:DVS28_a1713"/>
<feature type="domain" description="Glycosyl transferase family 1" evidence="3">
    <location>
        <begin position="196"/>
        <end position="356"/>
    </location>
</feature>
<accession>A0A346XW07</accession>
<feature type="domain" description="Glycosyltransferase subfamily 4-like N-terminal" evidence="4">
    <location>
        <begin position="16"/>
        <end position="188"/>
    </location>
</feature>